<name>A0A336N911_AGGAP</name>
<dbReference type="Proteomes" id="UP000253728">
    <property type="component" value="Unassembled WGS sequence"/>
</dbReference>
<proteinExistence type="inferred from homology"/>
<evidence type="ECO:0000313" key="3">
    <source>
        <dbReference type="Proteomes" id="UP000253728"/>
    </source>
</evidence>
<dbReference type="EMBL" id="UFSP01000002">
    <property type="protein sequence ID" value="SSZ29452.1"/>
    <property type="molecule type" value="Genomic_DNA"/>
</dbReference>
<evidence type="ECO:0000313" key="2">
    <source>
        <dbReference type="EMBL" id="SSZ29452.1"/>
    </source>
</evidence>
<protein>
    <recommendedName>
        <fullName evidence="1">UPF0434 protein NCTC5908_01253</fullName>
    </recommendedName>
</protein>
<dbReference type="Gene3D" id="2.20.25.10">
    <property type="match status" value="1"/>
</dbReference>
<dbReference type="FunFam" id="2.20.25.10:FF:000002">
    <property type="entry name" value="UPF0434 protein YcaR"/>
    <property type="match status" value="1"/>
</dbReference>
<organism evidence="2 3">
    <name type="scientific">Aggregatibacter aphrophilus</name>
    <name type="common">Haemophilus aphrophilus</name>
    <dbReference type="NCBI Taxonomy" id="732"/>
    <lineage>
        <taxon>Bacteria</taxon>
        <taxon>Pseudomonadati</taxon>
        <taxon>Pseudomonadota</taxon>
        <taxon>Gammaproteobacteria</taxon>
        <taxon>Pasteurellales</taxon>
        <taxon>Pasteurellaceae</taxon>
        <taxon>Aggregatibacter</taxon>
    </lineage>
</organism>
<sequence length="60" mass="6870">MMNGKLLEIVACPTCHGRLEYEEQHQRLICRFEKLAYPIKNGIPVLLAEQAETLSPSEEK</sequence>
<dbReference type="HAMAP" id="MF_01187">
    <property type="entry name" value="UPF0434"/>
    <property type="match status" value="1"/>
</dbReference>
<reference evidence="2 3" key="1">
    <citation type="submission" date="2018-06" db="EMBL/GenBank/DDBJ databases">
        <authorList>
            <consortium name="Pathogen Informatics"/>
            <person name="Doyle S."/>
        </authorList>
    </citation>
    <scope>NUCLEOTIDE SEQUENCE [LARGE SCALE GENOMIC DNA]</scope>
    <source>
        <strain evidence="2 3">NCTC5908</strain>
    </source>
</reference>
<accession>A0A336N911</accession>
<dbReference type="InterPro" id="IPR005651">
    <property type="entry name" value="Trm112-like"/>
</dbReference>
<gene>
    <name evidence="2" type="primary">ycaR</name>
    <name evidence="2" type="ORF">NCTC5908_01253</name>
</gene>
<dbReference type="SUPFAM" id="SSF158997">
    <property type="entry name" value="Trm112p-like"/>
    <property type="match status" value="1"/>
</dbReference>
<dbReference type="Pfam" id="PF03966">
    <property type="entry name" value="Trm112p"/>
    <property type="match status" value="1"/>
</dbReference>
<evidence type="ECO:0000256" key="1">
    <source>
        <dbReference type="HAMAP-Rule" id="MF_01187"/>
    </source>
</evidence>
<dbReference type="GO" id="GO:0005829">
    <property type="term" value="C:cytosol"/>
    <property type="evidence" value="ECO:0007669"/>
    <property type="project" value="TreeGrafter"/>
</dbReference>
<comment type="similarity">
    <text evidence="1">Belongs to the UPF0434 family.</text>
</comment>
<dbReference type="AlphaFoldDB" id="A0A336N911"/>
<dbReference type="PANTHER" id="PTHR33505">
    <property type="entry name" value="ZGC:162634"/>
    <property type="match status" value="1"/>
</dbReference>
<dbReference type="STRING" id="732.ADJ80_08845"/>
<dbReference type="PANTHER" id="PTHR33505:SF4">
    <property type="entry name" value="PROTEIN PREY, MITOCHONDRIAL"/>
    <property type="match status" value="1"/>
</dbReference>